<keyword evidence="3" id="KW-1185">Reference proteome</keyword>
<feature type="compositionally biased region" description="Basic and acidic residues" evidence="1">
    <location>
        <begin position="172"/>
        <end position="206"/>
    </location>
</feature>
<protein>
    <submittedName>
        <fullName evidence="2">7049_t:CDS:1</fullName>
    </submittedName>
</protein>
<dbReference type="EMBL" id="CAJVPY010016002">
    <property type="protein sequence ID" value="CAG8754859.1"/>
    <property type="molecule type" value="Genomic_DNA"/>
</dbReference>
<dbReference type="OrthoDB" id="415230at2759"/>
<evidence type="ECO:0000313" key="2">
    <source>
        <dbReference type="EMBL" id="CAG8754859.1"/>
    </source>
</evidence>
<evidence type="ECO:0000256" key="1">
    <source>
        <dbReference type="SAM" id="MobiDB-lite"/>
    </source>
</evidence>
<reference evidence="2" key="1">
    <citation type="submission" date="2021-06" db="EMBL/GenBank/DDBJ databases">
        <authorList>
            <person name="Kallberg Y."/>
            <person name="Tangrot J."/>
            <person name="Rosling A."/>
        </authorList>
    </citation>
    <scope>NUCLEOTIDE SEQUENCE</scope>
    <source>
        <strain evidence="2">MA453B</strain>
    </source>
</reference>
<comment type="caution">
    <text evidence="2">The sequence shown here is derived from an EMBL/GenBank/DDBJ whole genome shotgun (WGS) entry which is preliminary data.</text>
</comment>
<dbReference type="SUPFAM" id="SSF81383">
    <property type="entry name" value="F-box domain"/>
    <property type="match status" value="1"/>
</dbReference>
<feature type="region of interest" description="Disordered" evidence="1">
    <location>
        <begin position="168"/>
        <end position="206"/>
    </location>
</feature>
<dbReference type="Proteomes" id="UP000789405">
    <property type="component" value="Unassembled WGS sequence"/>
</dbReference>
<feature type="non-terminal residue" evidence="2">
    <location>
        <position position="1"/>
    </location>
</feature>
<gene>
    <name evidence="2" type="ORF">DERYTH_LOCUS17232</name>
</gene>
<dbReference type="InterPro" id="IPR036047">
    <property type="entry name" value="F-box-like_dom_sf"/>
</dbReference>
<name>A0A9N9NT42_9GLOM</name>
<accession>A0A9N9NT42</accession>
<sequence length="266" mass="32010">DVEEPSGSTGIKEDFEPFSMQVEQENPSVAVIEISFKSYTFEFLLLWLNLSEGDVVTFVDPCLVHYSQASISNVFQTGNDLDNTIQDLLDGKVRMEDFPLINVCLMEDVFYSSDNRRLYCFKEVIKRGLDVNRIPVRIRRMSDINIGWKMEGVYQNFEEMIRINNNHNKQREKREAKEREEREKQRQYEREERQKEREEREKREAREHSEDEFVHPIYLVFNHIFDLYTFQRCLLVCKSWKKALDEHPFWRKVVEDCGLRIPKRHK</sequence>
<proteinExistence type="predicted"/>
<feature type="non-terminal residue" evidence="2">
    <location>
        <position position="266"/>
    </location>
</feature>
<evidence type="ECO:0000313" key="3">
    <source>
        <dbReference type="Proteomes" id="UP000789405"/>
    </source>
</evidence>
<organism evidence="2 3">
    <name type="scientific">Dentiscutata erythropus</name>
    <dbReference type="NCBI Taxonomy" id="1348616"/>
    <lineage>
        <taxon>Eukaryota</taxon>
        <taxon>Fungi</taxon>
        <taxon>Fungi incertae sedis</taxon>
        <taxon>Mucoromycota</taxon>
        <taxon>Glomeromycotina</taxon>
        <taxon>Glomeromycetes</taxon>
        <taxon>Diversisporales</taxon>
        <taxon>Gigasporaceae</taxon>
        <taxon>Dentiscutata</taxon>
    </lineage>
</organism>
<dbReference type="AlphaFoldDB" id="A0A9N9NT42"/>